<organism evidence="2 3">
    <name type="scientific">Bacillus salitolerans</name>
    <dbReference type="NCBI Taxonomy" id="1437434"/>
    <lineage>
        <taxon>Bacteria</taxon>
        <taxon>Bacillati</taxon>
        <taxon>Bacillota</taxon>
        <taxon>Bacilli</taxon>
        <taxon>Bacillales</taxon>
        <taxon>Bacillaceae</taxon>
        <taxon>Bacillus</taxon>
    </lineage>
</organism>
<keyword evidence="3" id="KW-1185">Reference proteome</keyword>
<dbReference type="RefSeq" id="WP_377929863.1">
    <property type="nucleotide sequence ID" value="NZ_JBHUEM010000046.1"/>
</dbReference>
<dbReference type="PANTHER" id="PTHR43072">
    <property type="entry name" value="N-ACETYLTRANSFERASE"/>
    <property type="match status" value="1"/>
</dbReference>
<evidence type="ECO:0000313" key="2">
    <source>
        <dbReference type="EMBL" id="MFD1738649.1"/>
    </source>
</evidence>
<dbReference type="GO" id="GO:0016746">
    <property type="term" value="F:acyltransferase activity"/>
    <property type="evidence" value="ECO:0007669"/>
    <property type="project" value="UniProtKB-KW"/>
</dbReference>
<feature type="domain" description="N-acetyltransferase" evidence="1">
    <location>
        <begin position="142"/>
        <end position="283"/>
    </location>
</feature>
<comment type="caution">
    <text evidence="2">The sequence shown here is derived from an EMBL/GenBank/DDBJ whole genome shotgun (WGS) entry which is preliminary data.</text>
</comment>
<dbReference type="EMBL" id="JBHUEM010000046">
    <property type="protein sequence ID" value="MFD1738649.1"/>
    <property type="molecule type" value="Genomic_DNA"/>
</dbReference>
<dbReference type="Proteomes" id="UP001597214">
    <property type="component" value="Unassembled WGS sequence"/>
</dbReference>
<proteinExistence type="predicted"/>
<dbReference type="Gene3D" id="3.40.630.30">
    <property type="match status" value="2"/>
</dbReference>
<evidence type="ECO:0000259" key="1">
    <source>
        <dbReference type="PROSITE" id="PS51186"/>
    </source>
</evidence>
<dbReference type="InterPro" id="IPR000182">
    <property type="entry name" value="GNAT_dom"/>
</dbReference>
<dbReference type="PROSITE" id="PS51186">
    <property type="entry name" value="GNAT"/>
    <property type="match status" value="2"/>
</dbReference>
<dbReference type="Pfam" id="PF13420">
    <property type="entry name" value="Acetyltransf_4"/>
    <property type="match status" value="1"/>
</dbReference>
<protein>
    <submittedName>
        <fullName evidence="2">GNAT family N-acetyltransferase</fullName>
        <ecNumber evidence="2">2.3.1.-</ecNumber>
    </submittedName>
</protein>
<dbReference type="SUPFAM" id="SSF55729">
    <property type="entry name" value="Acyl-CoA N-acyltransferases (Nat)"/>
    <property type="match status" value="2"/>
</dbReference>
<dbReference type="EC" id="2.3.1.-" evidence="2"/>
<keyword evidence="2" id="KW-0012">Acyltransferase</keyword>
<name>A0ABW4LU07_9BACI</name>
<reference evidence="3" key="1">
    <citation type="journal article" date="2019" name="Int. J. Syst. Evol. Microbiol.">
        <title>The Global Catalogue of Microorganisms (GCM) 10K type strain sequencing project: providing services to taxonomists for standard genome sequencing and annotation.</title>
        <authorList>
            <consortium name="The Broad Institute Genomics Platform"/>
            <consortium name="The Broad Institute Genome Sequencing Center for Infectious Disease"/>
            <person name="Wu L."/>
            <person name="Ma J."/>
        </authorList>
    </citation>
    <scope>NUCLEOTIDE SEQUENCE [LARGE SCALE GENOMIC DNA]</scope>
    <source>
        <strain evidence="3">CCUG 49339</strain>
    </source>
</reference>
<feature type="domain" description="N-acetyltransferase" evidence="1">
    <location>
        <begin position="1"/>
        <end position="146"/>
    </location>
</feature>
<keyword evidence="2" id="KW-0808">Transferase</keyword>
<gene>
    <name evidence="2" type="ORF">ACFSCX_19190</name>
</gene>
<dbReference type="Pfam" id="PF00583">
    <property type="entry name" value="Acetyltransf_1"/>
    <property type="match status" value="1"/>
</dbReference>
<accession>A0ABW4LU07</accession>
<dbReference type="CDD" id="cd04301">
    <property type="entry name" value="NAT_SF"/>
    <property type="match status" value="2"/>
</dbReference>
<evidence type="ECO:0000313" key="3">
    <source>
        <dbReference type="Proteomes" id="UP001597214"/>
    </source>
</evidence>
<sequence>MIRSYQDDDFKQVTQLINRARSYYKMLVSNEIKENSVEFIVYVEQEVILGIAYATSLINDAKESEAQIKVFVDNPYRLRGIGKSFVRYLEKELSKRNADIITSCIRVDLENTSKFCHKVGFEKWWGSPELFYVGTGFSEVMENFVRYEDKYFDSYLKVVQESFYDVHVINDIKPYLVTEEIVKRYKLNYKENVYLLLKEDEILASVTIGRGTVENLMVSKIAQGKGYGKKALQFAINMLLSQGYKEIRICYMEGNDSAENLYLSLGFKPLHNTHVYRKIIRNR</sequence>
<dbReference type="InterPro" id="IPR016181">
    <property type="entry name" value="Acyl_CoA_acyltransferase"/>
</dbReference>